<evidence type="ECO:0000256" key="1">
    <source>
        <dbReference type="SAM" id="Phobius"/>
    </source>
</evidence>
<feature type="transmembrane region" description="Helical" evidence="1">
    <location>
        <begin position="6"/>
        <end position="29"/>
    </location>
</feature>
<dbReference type="Pfam" id="PF05437">
    <property type="entry name" value="AzlD"/>
    <property type="match status" value="1"/>
</dbReference>
<protein>
    <submittedName>
        <fullName evidence="2">Putative membrane protein</fullName>
    </submittedName>
</protein>
<keyword evidence="1" id="KW-0472">Membrane</keyword>
<feature type="transmembrane region" description="Helical" evidence="1">
    <location>
        <begin position="50"/>
        <end position="77"/>
    </location>
</feature>
<evidence type="ECO:0000313" key="3">
    <source>
        <dbReference type="Proteomes" id="UP000580856"/>
    </source>
</evidence>
<feature type="transmembrane region" description="Helical" evidence="1">
    <location>
        <begin position="83"/>
        <end position="101"/>
    </location>
</feature>
<name>A0A846QN42_9BACT</name>
<reference evidence="2 3" key="1">
    <citation type="submission" date="2020-03" db="EMBL/GenBank/DDBJ databases">
        <title>Genomic Encyclopedia of Type Strains, Phase IV (KMG-IV): sequencing the most valuable type-strain genomes for metagenomic binning, comparative biology and taxonomic classification.</title>
        <authorList>
            <person name="Goeker M."/>
        </authorList>
    </citation>
    <scope>NUCLEOTIDE SEQUENCE [LARGE SCALE GENOMIC DNA]</scope>
    <source>
        <strain evidence="2 3">DSM 24233</strain>
    </source>
</reference>
<dbReference type="Proteomes" id="UP000580856">
    <property type="component" value="Unassembled WGS sequence"/>
</dbReference>
<sequence>MQLTESMMFGAIALCALVTYSLRAGGLLLAERLPQSGRIRKAMDALPGTIMVSLVAPSVFAAGAGGMAGAALTVLVAWRTGNVFVAMLAGMAVVAVERNFLV</sequence>
<keyword evidence="1" id="KW-0812">Transmembrane</keyword>
<dbReference type="EMBL" id="JAATJA010000001">
    <property type="protein sequence ID" value="NJB66654.1"/>
    <property type="molecule type" value="Genomic_DNA"/>
</dbReference>
<keyword evidence="1" id="KW-1133">Transmembrane helix</keyword>
<proteinExistence type="predicted"/>
<comment type="caution">
    <text evidence="2">The sequence shown here is derived from an EMBL/GenBank/DDBJ whole genome shotgun (WGS) entry which is preliminary data.</text>
</comment>
<gene>
    <name evidence="2" type="ORF">GGQ74_000294</name>
</gene>
<accession>A0A846QN42</accession>
<dbReference type="AlphaFoldDB" id="A0A846QN42"/>
<dbReference type="RefSeq" id="WP_167939773.1">
    <property type="nucleotide sequence ID" value="NZ_JAATJA010000001.1"/>
</dbReference>
<dbReference type="InterPro" id="IPR008407">
    <property type="entry name" value="Brnchd-chn_aa_trnsp_AzlD"/>
</dbReference>
<keyword evidence="3" id="KW-1185">Reference proteome</keyword>
<organism evidence="2 3">
    <name type="scientific">Desulfobaculum xiamenense</name>
    <dbReference type="NCBI Taxonomy" id="995050"/>
    <lineage>
        <taxon>Bacteria</taxon>
        <taxon>Pseudomonadati</taxon>
        <taxon>Thermodesulfobacteriota</taxon>
        <taxon>Desulfovibrionia</taxon>
        <taxon>Desulfovibrionales</taxon>
        <taxon>Desulfovibrionaceae</taxon>
        <taxon>Desulfobaculum</taxon>
    </lineage>
</organism>
<evidence type="ECO:0000313" key="2">
    <source>
        <dbReference type="EMBL" id="NJB66654.1"/>
    </source>
</evidence>